<organism evidence="1 2">
    <name type="scientific">Nostoc commune NIES-4072</name>
    <dbReference type="NCBI Taxonomy" id="2005467"/>
    <lineage>
        <taxon>Bacteria</taxon>
        <taxon>Bacillati</taxon>
        <taxon>Cyanobacteriota</taxon>
        <taxon>Cyanophyceae</taxon>
        <taxon>Nostocales</taxon>
        <taxon>Nostocaceae</taxon>
        <taxon>Nostoc</taxon>
    </lineage>
</organism>
<evidence type="ECO:0008006" key="3">
    <source>
        <dbReference type="Google" id="ProtNLM"/>
    </source>
</evidence>
<keyword evidence="2" id="KW-1185">Reference proteome</keyword>
<sequence>MNYETARKLLIDQTSTTEENPDALLTRMKQGKPPVPGQITSILLALKVVFEALKDAKSLDRELALTLFQLSIKAQQLFAAGRKAGVDWPPLLKEDLLRISLASESIFSGTWQTLAPIGLGKL</sequence>
<protein>
    <recommendedName>
        <fullName evidence="3">Dethiobiotin synthetase</fullName>
    </recommendedName>
</protein>
<evidence type="ECO:0000313" key="2">
    <source>
        <dbReference type="Proteomes" id="UP000245124"/>
    </source>
</evidence>
<gene>
    <name evidence="1" type="ORF">NIES4072_18190</name>
</gene>
<proteinExistence type="predicted"/>
<dbReference type="AlphaFoldDB" id="A0A2R5FIS0"/>
<dbReference type="OrthoDB" id="514041at2"/>
<evidence type="ECO:0000313" key="1">
    <source>
        <dbReference type="EMBL" id="GBG18155.1"/>
    </source>
</evidence>
<comment type="caution">
    <text evidence="1">The sequence shown here is derived from an EMBL/GenBank/DDBJ whole genome shotgun (WGS) entry which is preliminary data.</text>
</comment>
<name>A0A2R5FIS0_NOSCO</name>
<dbReference type="EMBL" id="BDUD01000001">
    <property type="protein sequence ID" value="GBG18155.1"/>
    <property type="molecule type" value="Genomic_DNA"/>
</dbReference>
<accession>A0A2R5FIS0</accession>
<dbReference type="RefSeq" id="WP_109008224.1">
    <property type="nucleotide sequence ID" value="NZ_BDUD01000001.1"/>
</dbReference>
<dbReference type="Proteomes" id="UP000245124">
    <property type="component" value="Unassembled WGS sequence"/>
</dbReference>
<reference evidence="1 2" key="1">
    <citation type="submission" date="2017-06" db="EMBL/GenBank/DDBJ databases">
        <title>Genome sequencing of cyanobaciteial culture collection at National Institute for Environmental Studies (NIES).</title>
        <authorList>
            <person name="Hirose Y."/>
            <person name="Shimura Y."/>
            <person name="Fujisawa T."/>
            <person name="Nakamura Y."/>
            <person name="Kawachi M."/>
        </authorList>
    </citation>
    <scope>NUCLEOTIDE SEQUENCE [LARGE SCALE GENOMIC DNA]</scope>
    <source>
        <strain evidence="1 2">NIES-4072</strain>
    </source>
</reference>